<dbReference type="Pfam" id="PF05050">
    <property type="entry name" value="Methyltransf_21"/>
    <property type="match status" value="1"/>
</dbReference>
<protein>
    <submittedName>
        <fullName evidence="2">Methyltransferase, FkbM family</fullName>
    </submittedName>
</protein>
<dbReference type="GO" id="GO:0008168">
    <property type="term" value="F:methyltransferase activity"/>
    <property type="evidence" value="ECO:0007669"/>
    <property type="project" value="UniProtKB-KW"/>
</dbReference>
<keyword evidence="2" id="KW-0489">Methyltransferase</keyword>
<dbReference type="InterPro" id="IPR052514">
    <property type="entry name" value="SAM-dependent_MTase"/>
</dbReference>
<organism evidence="2 3">
    <name type="scientific">Kibdelosporangium persicum</name>
    <dbReference type="NCBI Taxonomy" id="2698649"/>
    <lineage>
        <taxon>Bacteria</taxon>
        <taxon>Bacillati</taxon>
        <taxon>Actinomycetota</taxon>
        <taxon>Actinomycetes</taxon>
        <taxon>Pseudonocardiales</taxon>
        <taxon>Pseudonocardiaceae</taxon>
        <taxon>Kibdelosporangium</taxon>
    </lineage>
</organism>
<dbReference type="EMBL" id="JAAATY010000009">
    <property type="protein sequence ID" value="NRN66379.1"/>
    <property type="molecule type" value="Genomic_DNA"/>
</dbReference>
<dbReference type="Gene3D" id="3.40.50.150">
    <property type="entry name" value="Vaccinia Virus protein VP39"/>
    <property type="match status" value="1"/>
</dbReference>
<keyword evidence="3" id="KW-1185">Reference proteome</keyword>
<proteinExistence type="predicted"/>
<evidence type="ECO:0000313" key="2">
    <source>
        <dbReference type="EMBL" id="NRN66379.1"/>
    </source>
</evidence>
<name>A0ABX2F4W8_9PSEU</name>
<feature type="domain" description="Methyltransferase FkbM" evidence="1">
    <location>
        <begin position="14"/>
        <end position="175"/>
    </location>
</feature>
<dbReference type="InterPro" id="IPR029063">
    <property type="entry name" value="SAM-dependent_MTases_sf"/>
</dbReference>
<sequence>MRAFADTMNGYFVDVGAADPVLANVVKNLSEHLGWTGVHIEPDPNFADRLKNAYPGDHVVQAVVGARAGRAEFFEVDDGWLSTMDPVRAAAYEDEGRTVNSRVVDVTTLDSVLHSVGARAPIDLLKIDVEGTEPDVLAGLSFETWKPRVVVVETTTTTPRPGAANCDDLLRAHGYTHTLFDGCNGFYVAPGEPREFVEALSVPANVFDRYAPVIWFLQLDEDQRPPVRLAPRRLT</sequence>
<evidence type="ECO:0000259" key="1">
    <source>
        <dbReference type="Pfam" id="PF05050"/>
    </source>
</evidence>
<comment type="caution">
    <text evidence="2">The sequence shown here is derived from an EMBL/GenBank/DDBJ whole genome shotgun (WGS) entry which is preliminary data.</text>
</comment>
<dbReference type="PANTHER" id="PTHR34203">
    <property type="entry name" value="METHYLTRANSFERASE, FKBM FAMILY PROTEIN"/>
    <property type="match status" value="1"/>
</dbReference>
<dbReference type="SUPFAM" id="SSF53335">
    <property type="entry name" value="S-adenosyl-L-methionine-dependent methyltransferases"/>
    <property type="match status" value="1"/>
</dbReference>
<dbReference type="PANTHER" id="PTHR34203:SF15">
    <property type="entry name" value="SLL1173 PROTEIN"/>
    <property type="match status" value="1"/>
</dbReference>
<dbReference type="GO" id="GO:0032259">
    <property type="term" value="P:methylation"/>
    <property type="evidence" value="ECO:0007669"/>
    <property type="project" value="UniProtKB-KW"/>
</dbReference>
<dbReference type="NCBIfam" id="TIGR01444">
    <property type="entry name" value="fkbM_fam"/>
    <property type="match status" value="1"/>
</dbReference>
<dbReference type="InterPro" id="IPR006342">
    <property type="entry name" value="FkbM_mtfrase"/>
</dbReference>
<keyword evidence="2" id="KW-0808">Transferase</keyword>
<gene>
    <name evidence="2" type="ORF">GC106_36040</name>
</gene>
<evidence type="ECO:0000313" key="3">
    <source>
        <dbReference type="Proteomes" id="UP000763557"/>
    </source>
</evidence>
<dbReference type="Proteomes" id="UP000763557">
    <property type="component" value="Unassembled WGS sequence"/>
</dbReference>
<reference evidence="2 3" key="1">
    <citation type="submission" date="2020-01" db="EMBL/GenBank/DDBJ databases">
        <title>Kibdelosporangium persica a novel Actinomycetes from a hot desert in Iran.</title>
        <authorList>
            <person name="Safaei N."/>
            <person name="Zaburannyi N."/>
            <person name="Mueller R."/>
            <person name="Wink J."/>
        </authorList>
    </citation>
    <scope>NUCLEOTIDE SEQUENCE [LARGE SCALE GENOMIC DNA]</scope>
    <source>
        <strain evidence="2 3">4NS15</strain>
    </source>
</reference>
<accession>A0ABX2F4W8</accession>